<feature type="transmembrane region" description="Helical" evidence="2">
    <location>
        <begin position="274"/>
        <end position="299"/>
    </location>
</feature>
<dbReference type="Proteomes" id="UP000259762">
    <property type="component" value="Chromosome"/>
</dbReference>
<proteinExistence type="predicted"/>
<accession>A0A2Z2LG48</accession>
<evidence type="ECO:0000256" key="2">
    <source>
        <dbReference type="SAM" id="Phobius"/>
    </source>
</evidence>
<keyword evidence="2" id="KW-1133">Transmembrane helix</keyword>
<feature type="transmembrane region" description="Helical" evidence="2">
    <location>
        <begin position="410"/>
        <end position="429"/>
    </location>
</feature>
<keyword evidence="4" id="KW-1185">Reference proteome</keyword>
<dbReference type="EMBL" id="CP015994">
    <property type="protein sequence ID" value="ASI47509.1"/>
    <property type="molecule type" value="Genomic_DNA"/>
</dbReference>
<evidence type="ECO:0000256" key="1">
    <source>
        <dbReference type="SAM" id="MobiDB-lite"/>
    </source>
</evidence>
<feature type="transmembrane region" description="Helical" evidence="2">
    <location>
        <begin position="21"/>
        <end position="46"/>
    </location>
</feature>
<sequence length="512" mass="50223">MSSSAKTGKALAHRIAVANRAHAISGVLLNIGKLLCAVAVICAIANPAGMAVGAVAAVAISAVAAVAYLAVTGLSIRDLYRSCEQVIQVKEEGLVTVQSLQPVLTPITPIAGKINYGKIASAAEGTAGAGKIADAGVKVAKDSVRVAKDTAKAGVKVAGVLSGQGGEILGLVTGAAGGLVLGSVAGNVAQAAAQTLEAQAAAAEAARAAALEVFKEVAKAAAAAKGGQVSVRVTHEVAQGSVGGGWLAGLIEALGGAGEVASVTGALGPQGAEILGLLTGAAGGAIVGTAVSLLVGAVVAAGAVIAGGVLLFAGTVAVITCACCCCRSTVEIGPSKVVAQVATNSGVAKVMVEVDPSAIKDAAKNAKIPVISMKEIVVAGSKKDNTEYDVIENYKPQQVSKIKWLNAPPVGGPTMKLVMAVVCVAVAVTSVSTGAAAPVIAIAVVSCAFYASAAAAAYVCRRKAGAIKDAVKAGQLAYAPAEIGEIAPDVEPEQSTSKPPKQEKCQGTTEHR</sequence>
<keyword evidence="2" id="KW-0812">Transmembrane</keyword>
<reference evidence="4" key="1">
    <citation type="submission" date="2018-06" db="EMBL/GenBank/DDBJ databases">
        <title>The Anaplasma ovis genome reveals a high proportion of pseudogenes.</title>
        <authorList>
            <person name="Liu Z."/>
            <person name="Peasley A.M."/>
            <person name="Yang J."/>
            <person name="Li Y."/>
            <person name="Guan G."/>
            <person name="Luo J."/>
            <person name="Yin H."/>
            <person name="Brayton K.A."/>
        </authorList>
    </citation>
    <scope>NUCLEOTIDE SEQUENCE [LARGE SCALE GENOMIC DNA]</scope>
    <source>
        <strain evidence="4">Haibei</strain>
    </source>
</reference>
<dbReference type="KEGG" id="aoh:AOV_01045"/>
<dbReference type="AlphaFoldDB" id="A0A2Z2LG48"/>
<feature type="transmembrane region" description="Helical" evidence="2">
    <location>
        <begin position="52"/>
        <end position="71"/>
    </location>
</feature>
<evidence type="ECO:0000313" key="4">
    <source>
        <dbReference type="Proteomes" id="UP000259762"/>
    </source>
</evidence>
<gene>
    <name evidence="3" type="ORF">AOV_01045</name>
</gene>
<keyword evidence="2" id="KW-0472">Membrane</keyword>
<dbReference type="OrthoDB" id="7166069at2"/>
<protein>
    <submittedName>
        <fullName evidence="3">Uncharacterized protein</fullName>
    </submittedName>
</protein>
<feature type="compositionally biased region" description="Basic and acidic residues" evidence="1">
    <location>
        <begin position="500"/>
        <end position="512"/>
    </location>
</feature>
<feature type="transmembrane region" description="Helical" evidence="2">
    <location>
        <begin position="305"/>
        <end position="326"/>
    </location>
</feature>
<organism evidence="3 4">
    <name type="scientific">Anaplasma ovis str. Haibei</name>
    <dbReference type="NCBI Taxonomy" id="1248439"/>
    <lineage>
        <taxon>Bacteria</taxon>
        <taxon>Pseudomonadati</taxon>
        <taxon>Pseudomonadota</taxon>
        <taxon>Alphaproteobacteria</taxon>
        <taxon>Rickettsiales</taxon>
        <taxon>Anaplasmataceae</taxon>
        <taxon>Anaplasma</taxon>
    </lineage>
</organism>
<reference evidence="3 4" key="2">
    <citation type="journal article" date="2019" name="BMC Genomics">
        <title>The Anaplasma ovis genome reveals a high proportion of pseudogenes.</title>
        <authorList>
            <person name="Liu Z."/>
            <person name="Peasley A.M."/>
            <person name="Yang J."/>
            <person name="Li Y."/>
            <person name="Guan G."/>
            <person name="Luo J."/>
            <person name="Yin H."/>
            <person name="Brayton K.A."/>
        </authorList>
    </citation>
    <scope>NUCLEOTIDE SEQUENCE [LARGE SCALE GENOMIC DNA]</scope>
    <source>
        <strain evidence="3 4">Haibei</strain>
    </source>
</reference>
<evidence type="ECO:0000313" key="3">
    <source>
        <dbReference type="EMBL" id="ASI47509.1"/>
    </source>
</evidence>
<feature type="region of interest" description="Disordered" evidence="1">
    <location>
        <begin position="488"/>
        <end position="512"/>
    </location>
</feature>
<dbReference type="RefSeq" id="WP_117374383.1">
    <property type="nucleotide sequence ID" value="NZ_CP015994.1"/>
</dbReference>
<name>A0A2Z2LG48_9RICK</name>
<feature type="transmembrane region" description="Helical" evidence="2">
    <location>
        <begin position="435"/>
        <end position="459"/>
    </location>
</feature>